<dbReference type="GO" id="GO:0006631">
    <property type="term" value="P:fatty acid metabolic process"/>
    <property type="evidence" value="ECO:0007669"/>
    <property type="project" value="TreeGrafter"/>
</dbReference>
<dbReference type="Pfam" id="PF13193">
    <property type="entry name" value="AMP-binding_C"/>
    <property type="match status" value="1"/>
</dbReference>
<keyword evidence="6" id="KW-1185">Reference proteome</keyword>
<evidence type="ECO:0000259" key="4">
    <source>
        <dbReference type="Pfam" id="PF13193"/>
    </source>
</evidence>
<dbReference type="Gene3D" id="3.40.50.12780">
    <property type="entry name" value="N-terminal domain of ligase-like"/>
    <property type="match status" value="1"/>
</dbReference>
<dbReference type="InParanoid" id="A0A7X0JQS7"/>
<accession>A0A7X0JQS7</accession>
<dbReference type="InterPro" id="IPR000873">
    <property type="entry name" value="AMP-dep_synth/lig_dom"/>
</dbReference>
<evidence type="ECO:0000256" key="2">
    <source>
        <dbReference type="ARBA" id="ARBA00022598"/>
    </source>
</evidence>
<evidence type="ECO:0000313" key="5">
    <source>
        <dbReference type="EMBL" id="MBB6520535.1"/>
    </source>
</evidence>
<organism evidence="5 6">
    <name type="scientific">Pseudoteredinibacter isoporae</name>
    <dbReference type="NCBI Taxonomy" id="570281"/>
    <lineage>
        <taxon>Bacteria</taxon>
        <taxon>Pseudomonadati</taxon>
        <taxon>Pseudomonadota</taxon>
        <taxon>Gammaproteobacteria</taxon>
        <taxon>Cellvibrionales</taxon>
        <taxon>Cellvibrionaceae</taxon>
        <taxon>Pseudoteredinibacter</taxon>
    </lineage>
</organism>
<dbReference type="AlphaFoldDB" id="A0A7X0JQS7"/>
<dbReference type="Gene3D" id="3.30.300.30">
    <property type="match status" value="1"/>
</dbReference>
<evidence type="ECO:0000259" key="3">
    <source>
        <dbReference type="Pfam" id="PF00501"/>
    </source>
</evidence>
<evidence type="ECO:0000256" key="1">
    <source>
        <dbReference type="ARBA" id="ARBA00006432"/>
    </source>
</evidence>
<dbReference type="Pfam" id="PF00501">
    <property type="entry name" value="AMP-binding"/>
    <property type="match status" value="1"/>
</dbReference>
<comment type="caution">
    <text evidence="5">The sequence shown here is derived from an EMBL/GenBank/DDBJ whole genome shotgun (WGS) entry which is preliminary data.</text>
</comment>
<dbReference type="InterPro" id="IPR042099">
    <property type="entry name" value="ANL_N_sf"/>
</dbReference>
<comment type="similarity">
    <text evidence="1">Belongs to the ATP-dependent AMP-binding enzyme family.</text>
</comment>
<dbReference type="PANTHER" id="PTHR43201">
    <property type="entry name" value="ACYL-COA SYNTHETASE"/>
    <property type="match status" value="1"/>
</dbReference>
<name>A0A7X0JQS7_9GAMM</name>
<dbReference type="SUPFAM" id="SSF56801">
    <property type="entry name" value="Acetyl-CoA synthetase-like"/>
    <property type="match status" value="1"/>
</dbReference>
<dbReference type="EMBL" id="JACHHT010000001">
    <property type="protein sequence ID" value="MBB6520535.1"/>
    <property type="molecule type" value="Genomic_DNA"/>
</dbReference>
<gene>
    <name evidence="5" type="ORF">HNR48_000813</name>
</gene>
<proteinExistence type="inferred from homology"/>
<dbReference type="InterPro" id="IPR020845">
    <property type="entry name" value="AMP-binding_CS"/>
</dbReference>
<dbReference type="PROSITE" id="PS00455">
    <property type="entry name" value="AMP_BINDING"/>
    <property type="match status" value="1"/>
</dbReference>
<dbReference type="InterPro" id="IPR025110">
    <property type="entry name" value="AMP-bd_C"/>
</dbReference>
<sequence length="555" mass="61933">MITTPQPLRQYYREQGFFAERKLHDLLYQTAVQKPGAVALVDPLNRQDLTGQDAVSLSYQELHDSIEQYSYGLMRAGLKKDDIVFVQLPNIVELVILYMACSRLGAIVSPVPMQYQKHELADILPILQPKIVVSLNTFKGKDQSSPMWHAIEHCHLQLDEKPAHFTIGNGQAEHGEPFDRLLEEPIDETLWRQYLADYPANADDIVTICWTSGTEGKPKGIPRSHNQWLTIGLATYEGNKLQDGEALLNPFPFINMASIGGLMMSWLYSAGKMVLHHPMDLAVFVQQLISEDISYTLAPPPLLNNIIKHPEMLPPNTLAKVHTIGSGSAPLDAWMVEGFKQQHNIEIVNHFGSNEGVSMVCGPDDTQHPEQRARLFPISNKLLETRLANPESCEIINEPGVSGELQIKGPAVFDGYYKAPQKTQQAFTTDGYFKTGDLFEIADADFYRFVGRCKDLIIRGGVNIAPAELDNLLGAHPAVEEAAAAGYPCDTMGERVAAFVVLKDDQELSLEALCEYLKERQIAMYKLPEKLVLLDAIPRNPLGKALRYKLSEMVS</sequence>
<dbReference type="GO" id="GO:0031956">
    <property type="term" value="F:medium-chain fatty acid-CoA ligase activity"/>
    <property type="evidence" value="ECO:0007669"/>
    <property type="project" value="TreeGrafter"/>
</dbReference>
<dbReference type="CDD" id="cd04433">
    <property type="entry name" value="AFD_class_I"/>
    <property type="match status" value="1"/>
</dbReference>
<feature type="domain" description="AMP-binding enzyme C-terminal" evidence="4">
    <location>
        <begin position="468"/>
        <end position="544"/>
    </location>
</feature>
<dbReference type="InterPro" id="IPR045851">
    <property type="entry name" value="AMP-bd_C_sf"/>
</dbReference>
<reference evidence="5 6" key="1">
    <citation type="submission" date="2020-08" db="EMBL/GenBank/DDBJ databases">
        <title>Genomic Encyclopedia of Type Strains, Phase IV (KMG-IV): sequencing the most valuable type-strain genomes for metagenomic binning, comparative biology and taxonomic classification.</title>
        <authorList>
            <person name="Goeker M."/>
        </authorList>
    </citation>
    <scope>NUCLEOTIDE SEQUENCE [LARGE SCALE GENOMIC DNA]</scope>
    <source>
        <strain evidence="5 6">DSM 22368</strain>
    </source>
</reference>
<dbReference type="Proteomes" id="UP000528457">
    <property type="component" value="Unassembled WGS sequence"/>
</dbReference>
<dbReference type="RefSeq" id="WP_166850939.1">
    <property type="nucleotide sequence ID" value="NZ_JAAONY010000001.1"/>
</dbReference>
<dbReference type="PANTHER" id="PTHR43201:SF5">
    <property type="entry name" value="MEDIUM-CHAIN ACYL-COA LIGASE ACSF2, MITOCHONDRIAL"/>
    <property type="match status" value="1"/>
</dbReference>
<feature type="domain" description="AMP-dependent synthetase/ligase" evidence="3">
    <location>
        <begin position="29"/>
        <end position="417"/>
    </location>
</feature>
<evidence type="ECO:0000313" key="6">
    <source>
        <dbReference type="Proteomes" id="UP000528457"/>
    </source>
</evidence>
<keyword evidence="2 5" id="KW-0436">Ligase</keyword>
<protein>
    <submittedName>
        <fullName evidence="5">Acyl-CoA synthetase (AMP-forming)/AMP-acid ligase II</fullName>
    </submittedName>
</protein>